<dbReference type="EMBL" id="MU274904">
    <property type="protein sequence ID" value="KAI0092140.1"/>
    <property type="molecule type" value="Genomic_DNA"/>
</dbReference>
<protein>
    <submittedName>
        <fullName evidence="1">Uncharacterized protein</fullName>
    </submittedName>
</protein>
<proteinExistence type="predicted"/>
<sequence>MVLSSLYNKPNHVYELQKLVQASHEPTYLRLPRSRLYVGTYYTLFCVGMTGVVYGAYNLIKGKKTE</sequence>
<evidence type="ECO:0000313" key="1">
    <source>
        <dbReference type="EMBL" id="KAI0092140.1"/>
    </source>
</evidence>
<reference evidence="1" key="1">
    <citation type="journal article" date="2021" name="Environ. Microbiol.">
        <title>Gene family expansions and transcriptome signatures uncover fungal adaptations to wood decay.</title>
        <authorList>
            <person name="Hage H."/>
            <person name="Miyauchi S."/>
            <person name="Viragh M."/>
            <person name="Drula E."/>
            <person name="Min B."/>
            <person name="Chaduli D."/>
            <person name="Navarro D."/>
            <person name="Favel A."/>
            <person name="Norest M."/>
            <person name="Lesage-Meessen L."/>
            <person name="Balint B."/>
            <person name="Merenyi Z."/>
            <person name="de Eugenio L."/>
            <person name="Morin E."/>
            <person name="Martinez A.T."/>
            <person name="Baldrian P."/>
            <person name="Stursova M."/>
            <person name="Martinez M.J."/>
            <person name="Novotny C."/>
            <person name="Magnuson J.K."/>
            <person name="Spatafora J.W."/>
            <person name="Maurice S."/>
            <person name="Pangilinan J."/>
            <person name="Andreopoulos W."/>
            <person name="LaButti K."/>
            <person name="Hundley H."/>
            <person name="Na H."/>
            <person name="Kuo A."/>
            <person name="Barry K."/>
            <person name="Lipzen A."/>
            <person name="Henrissat B."/>
            <person name="Riley R."/>
            <person name="Ahrendt S."/>
            <person name="Nagy L.G."/>
            <person name="Grigoriev I.V."/>
            <person name="Martin F."/>
            <person name="Rosso M.N."/>
        </authorList>
    </citation>
    <scope>NUCLEOTIDE SEQUENCE</scope>
    <source>
        <strain evidence="1">CBS 384.51</strain>
    </source>
</reference>
<gene>
    <name evidence="1" type="ORF">BDY19DRAFT_990877</name>
</gene>
<dbReference type="Proteomes" id="UP001055072">
    <property type="component" value="Unassembled WGS sequence"/>
</dbReference>
<organism evidence="1 2">
    <name type="scientific">Irpex rosettiformis</name>
    <dbReference type="NCBI Taxonomy" id="378272"/>
    <lineage>
        <taxon>Eukaryota</taxon>
        <taxon>Fungi</taxon>
        <taxon>Dikarya</taxon>
        <taxon>Basidiomycota</taxon>
        <taxon>Agaricomycotina</taxon>
        <taxon>Agaricomycetes</taxon>
        <taxon>Polyporales</taxon>
        <taxon>Irpicaceae</taxon>
        <taxon>Irpex</taxon>
    </lineage>
</organism>
<comment type="caution">
    <text evidence="1">The sequence shown here is derived from an EMBL/GenBank/DDBJ whole genome shotgun (WGS) entry which is preliminary data.</text>
</comment>
<accession>A0ACB8UDW7</accession>
<keyword evidence="2" id="KW-1185">Reference proteome</keyword>
<evidence type="ECO:0000313" key="2">
    <source>
        <dbReference type="Proteomes" id="UP001055072"/>
    </source>
</evidence>
<name>A0ACB8UDW7_9APHY</name>